<dbReference type="Gene3D" id="3.30.70.260">
    <property type="match status" value="1"/>
</dbReference>
<dbReference type="InterPro" id="IPR040217">
    <property type="entry name" value="ACR1-12"/>
</dbReference>
<sequence>MKPAACCQKKPGTQTHHISTASSPPATPTVATDLHIHPAVMRHGRPPPLPFLEVEKEREREKGAIGCRKERGHQRSGRAVGEGEELWRRSDGMERGGAEKAAEMEWPAYLNEYEKLVIRMNNPRVVIDNAVCPTATLVKLYLTGVMAINPKVDSARKHGILLEAVQVLTDLNLSVKKAYISSDGRWFMDVFHVTDQFGRKLADDSVISYLEQSLDTEDHGLRRSCAEEGLATLELTGADRPGLLSEVFAVLADLGCGVVEAKVWTHNGRMACLVSVKDERSGSPTDADARRIHHIESRLRHVLKCDHGVCGARTAVSSMAVAHTDRRLHQMMFADRDYDRTSPSPPSVSVQNWVERGYSVVTVQCRDRPKLLFDIVCTLTDMEYVVFHGTIDTDGDLAHQGVRLELRIEDKPGLLSEVTRTFRENSLLVTRAEVSTKGDMASNVFYVTDAAGRPADPKAIDAVRLRIGPDCLTVKEELRPQFRRKAAAADDDQGGGGVGIGLFYLGNLFRRNLYNLGLIKSCS</sequence>
<reference evidence="5 6" key="1">
    <citation type="journal article" date="2014" name="Agronomy (Basel)">
        <title>A Draft Genome Sequence for Ensete ventricosum, the Drought-Tolerant Tree Against Hunger.</title>
        <authorList>
            <person name="Harrison J."/>
            <person name="Moore K.A."/>
            <person name="Paszkiewicz K."/>
            <person name="Jones T."/>
            <person name="Grant M."/>
            <person name="Ambacheew D."/>
            <person name="Muzemil S."/>
            <person name="Studholme D.J."/>
        </authorList>
    </citation>
    <scope>NUCLEOTIDE SEQUENCE [LARGE SCALE GENOMIC DNA]</scope>
</reference>
<evidence type="ECO:0000256" key="2">
    <source>
        <dbReference type="RuleBase" id="RU369043"/>
    </source>
</evidence>
<dbReference type="Pfam" id="PF01842">
    <property type="entry name" value="ACT"/>
    <property type="match status" value="1"/>
</dbReference>
<comment type="function">
    <text evidence="2">Binds amino acids.</text>
</comment>
<evidence type="ECO:0000256" key="3">
    <source>
        <dbReference type="SAM" id="MobiDB-lite"/>
    </source>
</evidence>
<dbReference type="SUPFAM" id="SSF55021">
    <property type="entry name" value="ACT-like"/>
    <property type="match status" value="3"/>
</dbReference>
<feature type="region of interest" description="Disordered" evidence="3">
    <location>
        <begin position="1"/>
        <end position="28"/>
    </location>
</feature>
<dbReference type="PROSITE" id="PS51671">
    <property type="entry name" value="ACT"/>
    <property type="match status" value="2"/>
</dbReference>
<proteinExistence type="predicted"/>
<dbReference type="Proteomes" id="UP000287651">
    <property type="component" value="Unassembled WGS sequence"/>
</dbReference>
<dbReference type="PANTHER" id="PTHR31096">
    <property type="entry name" value="ACT DOMAIN-CONTAINING PROTEIN ACR4-RELATED"/>
    <property type="match status" value="1"/>
</dbReference>
<evidence type="ECO:0000313" key="5">
    <source>
        <dbReference type="EMBL" id="RRT37020.1"/>
    </source>
</evidence>
<dbReference type="AlphaFoldDB" id="A0A426XC54"/>
<organism evidence="5 6">
    <name type="scientific">Ensete ventricosum</name>
    <name type="common">Abyssinian banana</name>
    <name type="synonym">Musa ensete</name>
    <dbReference type="NCBI Taxonomy" id="4639"/>
    <lineage>
        <taxon>Eukaryota</taxon>
        <taxon>Viridiplantae</taxon>
        <taxon>Streptophyta</taxon>
        <taxon>Embryophyta</taxon>
        <taxon>Tracheophyta</taxon>
        <taxon>Spermatophyta</taxon>
        <taxon>Magnoliopsida</taxon>
        <taxon>Liliopsida</taxon>
        <taxon>Zingiberales</taxon>
        <taxon>Musaceae</taxon>
        <taxon>Ensete</taxon>
    </lineage>
</organism>
<evidence type="ECO:0000259" key="4">
    <source>
        <dbReference type="PROSITE" id="PS51671"/>
    </source>
</evidence>
<evidence type="ECO:0000256" key="1">
    <source>
        <dbReference type="ARBA" id="ARBA00022737"/>
    </source>
</evidence>
<dbReference type="Pfam" id="PF13740">
    <property type="entry name" value="ACT_6"/>
    <property type="match status" value="1"/>
</dbReference>
<dbReference type="CDD" id="cd04926">
    <property type="entry name" value="ACT_ACR_4"/>
    <property type="match status" value="1"/>
</dbReference>
<feature type="domain" description="ACT" evidence="4">
    <location>
        <begin position="403"/>
        <end position="485"/>
    </location>
</feature>
<dbReference type="InterPro" id="IPR045865">
    <property type="entry name" value="ACT-like_dom_sf"/>
</dbReference>
<protein>
    <recommendedName>
        <fullName evidence="2">ACT domain-containing protein ACR</fullName>
    </recommendedName>
    <alternativeName>
        <fullName evidence="2">Protein ACT DOMAIN REPEATS</fullName>
    </alternativeName>
</protein>
<feature type="compositionally biased region" description="Polar residues" evidence="3">
    <location>
        <begin position="11"/>
        <end position="24"/>
    </location>
</feature>
<name>A0A426XC54_ENSVE</name>
<comment type="caution">
    <text evidence="5">The sequence shown here is derived from an EMBL/GenBank/DDBJ whole genome shotgun (WGS) entry which is preliminary data.</text>
</comment>
<dbReference type="InterPro" id="IPR002912">
    <property type="entry name" value="ACT_dom"/>
</dbReference>
<accession>A0A426XC54</accession>
<gene>
    <name evidence="5" type="ORF">B296_00050605</name>
</gene>
<evidence type="ECO:0000313" key="6">
    <source>
        <dbReference type="Proteomes" id="UP000287651"/>
    </source>
</evidence>
<dbReference type="CDD" id="cd04895">
    <property type="entry name" value="ACT_ACR_1"/>
    <property type="match status" value="1"/>
</dbReference>
<dbReference type="PANTHER" id="PTHR31096:SF6">
    <property type="entry name" value="ACT DOMAIN-CONTAINING PROTEIN ACR8"/>
    <property type="match status" value="1"/>
</dbReference>
<keyword evidence="1 2" id="KW-0677">Repeat</keyword>
<dbReference type="GO" id="GO:0016597">
    <property type="term" value="F:amino acid binding"/>
    <property type="evidence" value="ECO:0007669"/>
    <property type="project" value="UniProtKB-UniRule"/>
</dbReference>
<feature type="domain" description="ACT" evidence="4">
    <location>
        <begin position="232"/>
        <end position="317"/>
    </location>
</feature>
<dbReference type="EMBL" id="AMZH03022792">
    <property type="protein sequence ID" value="RRT37020.1"/>
    <property type="molecule type" value="Genomic_DNA"/>
</dbReference>